<dbReference type="GO" id="GO:0005739">
    <property type="term" value="C:mitochondrion"/>
    <property type="evidence" value="ECO:0007669"/>
    <property type="project" value="TreeGrafter"/>
</dbReference>
<dbReference type="EMBL" id="JAVRRT010000001">
    <property type="protein sequence ID" value="KAK5175538.1"/>
    <property type="molecule type" value="Genomic_DNA"/>
</dbReference>
<dbReference type="InterPro" id="IPR011766">
    <property type="entry name" value="TPP_enzyme_TPP-bd"/>
</dbReference>
<dbReference type="PANTHER" id="PTHR18968">
    <property type="entry name" value="THIAMINE PYROPHOSPHATE ENZYMES"/>
    <property type="match status" value="1"/>
</dbReference>
<gene>
    <name evidence="7" type="ORF">LTR77_000677</name>
</gene>
<evidence type="ECO:0000256" key="3">
    <source>
        <dbReference type="RuleBase" id="RU362132"/>
    </source>
</evidence>
<dbReference type="PANTHER" id="PTHR18968:SF164">
    <property type="entry name" value="PYRUVATE DECARBOXYLASE"/>
    <property type="match status" value="1"/>
</dbReference>
<dbReference type="GO" id="GO:0009097">
    <property type="term" value="P:isoleucine biosynthetic process"/>
    <property type="evidence" value="ECO:0007669"/>
    <property type="project" value="TreeGrafter"/>
</dbReference>
<dbReference type="InterPro" id="IPR012000">
    <property type="entry name" value="Thiamin_PyroP_enz_cen_dom"/>
</dbReference>
<dbReference type="GO" id="GO:0009099">
    <property type="term" value="P:L-valine biosynthetic process"/>
    <property type="evidence" value="ECO:0007669"/>
    <property type="project" value="TreeGrafter"/>
</dbReference>
<protein>
    <recommendedName>
        <fullName evidence="9">Pyruvate decarboxylase</fullName>
    </recommendedName>
</protein>
<dbReference type="GO" id="GO:0005948">
    <property type="term" value="C:acetolactate synthase complex"/>
    <property type="evidence" value="ECO:0007669"/>
    <property type="project" value="TreeGrafter"/>
</dbReference>
<keyword evidence="8" id="KW-1185">Reference proteome</keyword>
<dbReference type="SUPFAM" id="SSF52518">
    <property type="entry name" value="Thiamin diphosphate-binding fold (THDP-binding)"/>
    <property type="match status" value="2"/>
</dbReference>
<feature type="domain" description="Thiamine pyrophosphate enzyme central" evidence="4">
    <location>
        <begin position="223"/>
        <end position="328"/>
    </location>
</feature>
<dbReference type="GO" id="GO:0050660">
    <property type="term" value="F:flavin adenine dinucleotide binding"/>
    <property type="evidence" value="ECO:0007669"/>
    <property type="project" value="TreeGrafter"/>
</dbReference>
<dbReference type="InterPro" id="IPR045229">
    <property type="entry name" value="TPP_enz"/>
</dbReference>
<feature type="domain" description="Thiamine pyrophosphate enzyme TPP-binding" evidence="5">
    <location>
        <begin position="430"/>
        <end position="591"/>
    </location>
</feature>
<proteinExistence type="inferred from homology"/>
<dbReference type="Proteomes" id="UP001337655">
    <property type="component" value="Unassembled WGS sequence"/>
</dbReference>
<dbReference type="GO" id="GO:0003984">
    <property type="term" value="F:acetolactate synthase activity"/>
    <property type="evidence" value="ECO:0007669"/>
    <property type="project" value="TreeGrafter"/>
</dbReference>
<dbReference type="InterPro" id="IPR029035">
    <property type="entry name" value="DHS-like_NAD/FAD-binding_dom"/>
</dbReference>
<evidence type="ECO:0000256" key="1">
    <source>
        <dbReference type="ARBA" id="ARBA00007812"/>
    </source>
</evidence>
<dbReference type="Pfam" id="PF02776">
    <property type="entry name" value="TPP_enzyme_N"/>
    <property type="match status" value="1"/>
</dbReference>
<dbReference type="Gene3D" id="3.40.50.1220">
    <property type="entry name" value="TPP-binding domain"/>
    <property type="match status" value="1"/>
</dbReference>
<dbReference type="InterPro" id="IPR012001">
    <property type="entry name" value="Thiamin_PyroP_enz_TPP-bd_dom"/>
</dbReference>
<dbReference type="Pfam" id="PF02775">
    <property type="entry name" value="TPP_enzyme_C"/>
    <property type="match status" value="1"/>
</dbReference>
<evidence type="ECO:0000256" key="2">
    <source>
        <dbReference type="ARBA" id="ARBA00023052"/>
    </source>
</evidence>
<evidence type="ECO:0008006" key="9">
    <source>
        <dbReference type="Google" id="ProtNLM"/>
    </source>
</evidence>
<name>A0AAV9PT94_9PEZI</name>
<evidence type="ECO:0000259" key="4">
    <source>
        <dbReference type="Pfam" id="PF00205"/>
    </source>
</evidence>
<evidence type="ECO:0000259" key="6">
    <source>
        <dbReference type="Pfam" id="PF02776"/>
    </source>
</evidence>
<organism evidence="7 8">
    <name type="scientific">Saxophila tyrrhenica</name>
    <dbReference type="NCBI Taxonomy" id="1690608"/>
    <lineage>
        <taxon>Eukaryota</taxon>
        <taxon>Fungi</taxon>
        <taxon>Dikarya</taxon>
        <taxon>Ascomycota</taxon>
        <taxon>Pezizomycotina</taxon>
        <taxon>Dothideomycetes</taxon>
        <taxon>Dothideomycetidae</taxon>
        <taxon>Mycosphaerellales</taxon>
        <taxon>Extremaceae</taxon>
        <taxon>Saxophila</taxon>
    </lineage>
</organism>
<comment type="similarity">
    <text evidence="1 3">Belongs to the TPP enzyme family.</text>
</comment>
<dbReference type="GeneID" id="89922027"/>
<evidence type="ECO:0000313" key="7">
    <source>
        <dbReference type="EMBL" id="KAK5175538.1"/>
    </source>
</evidence>
<dbReference type="Pfam" id="PF00205">
    <property type="entry name" value="TPP_enzyme_M"/>
    <property type="match status" value="1"/>
</dbReference>
<evidence type="ECO:0000313" key="8">
    <source>
        <dbReference type="Proteomes" id="UP001337655"/>
    </source>
</evidence>
<sequence length="614" mass="66099">MTANGRKQSTNKWLKTRHTASFAFFEALWDAGVTHCFVNLGSDHPSIIEAIVKGQNEKEGNFPRIITCPNEMVALSMADGYARLTNKPQAVIVHVDVGTQGLGAAVHNASCGRAPILIFAGLSPVTIEGEYRGSRTEYIHWIQDVPDQRAIVAQYCRYSAEIKRGRNVKQMVNRALSFATSEPRGPVYLLGSREAMEEDIEPYAINQAHWTPAELGGLTNKQIKMVADLLVGAEEPLVVTGYSGRNHEAVCALVELADTVKGLRVLDTGGSDMCFPADHPAWLGLRYGVDETIKTADVIIVLDCDVPWIPTQCKPKSSAKIVHIDVDTLKQQMPVFYIDAIARYRVDAETAVRQIAGHIKSNMQDRIGGQAFEKRWSDLKQKHKQRLETISSQAKAGDDGTFGCSYLISQVRKAVPKDAIFAVEAVTNTAFVADQIQATFPGSWINCGGGGLGWSGGGALGIKLATDFENGGTNKGKFVCQIVGDGTYLFSVPGSVYWIAERYNIPVLVIVLNNQGKPPSSPPPSSHRLTNSLGSKVDNKALNISFAPTPDYSGIAKAASGGQAWAGYAGTVEELDSKLKEAVEAVKGGRCAILDAHLDGPQGKFGGGKATLVG</sequence>
<dbReference type="InterPro" id="IPR029061">
    <property type="entry name" value="THDP-binding"/>
</dbReference>
<reference evidence="7 8" key="1">
    <citation type="submission" date="2023-08" db="EMBL/GenBank/DDBJ databases">
        <title>Black Yeasts Isolated from many extreme environments.</title>
        <authorList>
            <person name="Coleine C."/>
            <person name="Stajich J.E."/>
            <person name="Selbmann L."/>
        </authorList>
    </citation>
    <scope>NUCLEOTIDE SEQUENCE [LARGE SCALE GENOMIC DNA]</scope>
    <source>
        <strain evidence="7 8">CCFEE 5935</strain>
    </source>
</reference>
<evidence type="ECO:0000259" key="5">
    <source>
        <dbReference type="Pfam" id="PF02775"/>
    </source>
</evidence>
<accession>A0AAV9PT94</accession>
<dbReference type="GO" id="GO:0000287">
    <property type="term" value="F:magnesium ion binding"/>
    <property type="evidence" value="ECO:0007669"/>
    <property type="project" value="InterPro"/>
</dbReference>
<dbReference type="RefSeq" id="XP_064664176.1">
    <property type="nucleotide sequence ID" value="XM_064797942.1"/>
</dbReference>
<dbReference type="AlphaFoldDB" id="A0AAV9PT94"/>
<dbReference type="SUPFAM" id="SSF52467">
    <property type="entry name" value="DHS-like NAD/FAD-binding domain"/>
    <property type="match status" value="1"/>
</dbReference>
<dbReference type="NCBIfam" id="NF006203">
    <property type="entry name" value="PRK08327.1"/>
    <property type="match status" value="1"/>
</dbReference>
<comment type="caution">
    <text evidence="7">The sequence shown here is derived from an EMBL/GenBank/DDBJ whole genome shotgun (WGS) entry which is preliminary data.</text>
</comment>
<dbReference type="Gene3D" id="3.40.50.970">
    <property type="match status" value="2"/>
</dbReference>
<keyword evidence="2 3" id="KW-0786">Thiamine pyrophosphate</keyword>
<dbReference type="GO" id="GO:0030976">
    <property type="term" value="F:thiamine pyrophosphate binding"/>
    <property type="evidence" value="ECO:0007669"/>
    <property type="project" value="InterPro"/>
</dbReference>
<dbReference type="CDD" id="cd07035">
    <property type="entry name" value="TPP_PYR_POX_like"/>
    <property type="match status" value="1"/>
</dbReference>
<feature type="domain" description="Thiamine pyrophosphate enzyme N-terminal TPP-binding" evidence="6">
    <location>
        <begin position="19"/>
        <end position="149"/>
    </location>
</feature>